<dbReference type="InterPro" id="IPR035421">
    <property type="entry name" value="Terminase_6C"/>
</dbReference>
<keyword evidence="1" id="KW-1188">Viral release from host cell</keyword>
<dbReference type="Pfam" id="PF17289">
    <property type="entry name" value="Terminase_6C"/>
    <property type="match status" value="1"/>
</dbReference>
<comment type="caution">
    <text evidence="3">The sequence shown here is derived from an EMBL/GenBank/DDBJ whole genome shotgun (WGS) entry which is preliminary data.</text>
</comment>
<proteinExistence type="predicted"/>
<accession>A0A840VFG1</accession>
<dbReference type="Gene3D" id="3.40.50.300">
    <property type="entry name" value="P-loop containing nucleotide triphosphate hydrolases"/>
    <property type="match status" value="1"/>
</dbReference>
<dbReference type="InterPro" id="IPR006517">
    <property type="entry name" value="Phage_terminase_lsu-like_C"/>
</dbReference>
<evidence type="ECO:0000256" key="1">
    <source>
        <dbReference type="ARBA" id="ARBA00022612"/>
    </source>
</evidence>
<dbReference type="NCBIfam" id="TIGR01630">
    <property type="entry name" value="psiM2_ORF9"/>
    <property type="match status" value="1"/>
</dbReference>
<dbReference type="Proteomes" id="UP000553706">
    <property type="component" value="Unassembled WGS sequence"/>
</dbReference>
<evidence type="ECO:0000313" key="4">
    <source>
        <dbReference type="Proteomes" id="UP000553706"/>
    </source>
</evidence>
<evidence type="ECO:0000259" key="2">
    <source>
        <dbReference type="Pfam" id="PF17289"/>
    </source>
</evidence>
<dbReference type="AlphaFoldDB" id="A0A840VFG1"/>
<reference evidence="3 4" key="1">
    <citation type="submission" date="2020-08" db="EMBL/GenBank/DDBJ databases">
        <title>Genomic Encyclopedia of Type Strains, Phase IV (KMG-IV): sequencing the most valuable type-strain genomes for metagenomic binning, comparative biology and taxonomic classification.</title>
        <authorList>
            <person name="Goeker M."/>
        </authorList>
    </citation>
    <scope>NUCLEOTIDE SEQUENCE [LARGE SCALE GENOMIC DNA]</scope>
    <source>
        <strain evidence="3 4">DSM 27026</strain>
    </source>
</reference>
<protein>
    <submittedName>
        <fullName evidence="3">Putative phage terminase large subunit-like protein</fullName>
    </submittedName>
</protein>
<gene>
    <name evidence="3" type="ORF">HNP71_001891</name>
</gene>
<name>A0A840VFG1_9PROT</name>
<keyword evidence="4" id="KW-1185">Reference proteome</keyword>
<dbReference type="RefSeq" id="WP_246344158.1">
    <property type="nucleotide sequence ID" value="NZ_JACHFJ010000008.1"/>
</dbReference>
<sequence>MVNRLMAAGGFLEFARRAMEAKGQMPARHHELLIEHLQSVADGGCDRLMVQMPPGSAKSTYGSVLFPAYFLAAKPRGQVIAAAHTASLANHFGRRVRSSIEENGGWLGVAISKDSKAASRFALDGEGEYFAAGVRGPITGRRADLIVIDDPVKSWAEAESQTARDALFDWYRGELTARLKPGGRVVLIMTRWHEDDLAGRLLAAEAGWKCLRLPALAEVGDELGRAPGEALWPEWQGREDIERRRLEVGERAFAAMYQQAPLPPDAAFFNTARVRIVPEAPPLRQVIRGWDLAATLAASGRSPDYTVGLKLGVTEQSLLVVLDVVRLQAAPAQVEAKIVEMARQDGPGTVIALPQDPGQAGAAQIAMLTRSLAGYKVVASPERDAKTIRAMPAATQMDGGNLAMVAAPWNDALLAELRAFPHAGKDDQVDALSRAVNTLATTMAGAPARRLHLPLMAR</sequence>
<dbReference type="EMBL" id="JACHFJ010000008">
    <property type="protein sequence ID" value="MBB5373627.1"/>
    <property type="molecule type" value="Genomic_DNA"/>
</dbReference>
<organism evidence="3 4">
    <name type="scientific">Acidocella aromatica</name>
    <dbReference type="NCBI Taxonomy" id="1303579"/>
    <lineage>
        <taxon>Bacteria</taxon>
        <taxon>Pseudomonadati</taxon>
        <taxon>Pseudomonadota</taxon>
        <taxon>Alphaproteobacteria</taxon>
        <taxon>Acetobacterales</taxon>
        <taxon>Acidocellaceae</taxon>
        <taxon>Acidocella</taxon>
    </lineage>
</organism>
<feature type="domain" description="Terminase large subunit gp17-like C-terminal" evidence="2">
    <location>
        <begin position="288"/>
        <end position="437"/>
    </location>
</feature>
<dbReference type="Pfam" id="PF03237">
    <property type="entry name" value="Terminase_6N"/>
    <property type="match status" value="1"/>
</dbReference>
<evidence type="ECO:0000313" key="3">
    <source>
        <dbReference type="EMBL" id="MBB5373627.1"/>
    </source>
</evidence>
<dbReference type="InterPro" id="IPR027417">
    <property type="entry name" value="P-loop_NTPase"/>
</dbReference>